<evidence type="ECO:0000256" key="3">
    <source>
        <dbReference type="ARBA" id="ARBA00022603"/>
    </source>
</evidence>
<feature type="binding site" evidence="8 9">
    <location>
        <position position="117"/>
    </location>
    <ligand>
        <name>S-adenosyl-L-methionine</name>
        <dbReference type="ChEBI" id="CHEBI:59789"/>
    </ligand>
</feature>
<keyword evidence="2 8" id="KW-0698">rRNA processing</keyword>
<feature type="binding site" evidence="8 9">
    <location>
        <position position="26"/>
    </location>
    <ligand>
        <name>S-adenosyl-L-methionine</name>
        <dbReference type="ChEBI" id="CHEBI:59789"/>
    </ligand>
</feature>
<dbReference type="Gene3D" id="3.40.50.150">
    <property type="entry name" value="Vaccinia Virus protein VP39"/>
    <property type="match status" value="1"/>
</dbReference>
<evidence type="ECO:0000256" key="4">
    <source>
        <dbReference type="ARBA" id="ARBA00022679"/>
    </source>
</evidence>
<dbReference type="Pfam" id="PF00293">
    <property type="entry name" value="NUDIX"/>
    <property type="match status" value="1"/>
</dbReference>
<dbReference type="PROSITE" id="PS51462">
    <property type="entry name" value="NUDIX"/>
    <property type="match status" value="1"/>
</dbReference>
<dbReference type="HAMAP" id="MF_00607">
    <property type="entry name" value="16SrRNA_methyltr_A"/>
    <property type="match status" value="1"/>
</dbReference>
<comment type="function">
    <text evidence="8">Specifically dimethylates two adjacent adenosines (A1518 and A1519) in the loop of a conserved hairpin near the 3'-end of 16S rRNA in the 30S particle. May play a critical role in biogenesis of 30S subunits.</text>
</comment>
<evidence type="ECO:0000256" key="6">
    <source>
        <dbReference type="ARBA" id="ARBA00022801"/>
    </source>
</evidence>
<sequence>MKSKDIRQVLDTFDVRPSRSLGQNFLVDENIARWIVEQLDIRPEDCVVEVGPGTGALTEHIAPLCRKLVLVEFDARLADYQRTRWQNDPHVEVHHADGAEWDPRRLFAEQPVKFMGNLPYSAGGAILQNFLSSPSAVSRAVVMLQKEFIDRILALPGDDAYGLLSLRIQRDWVPRALKTVPPEAFHPRPKIDSTVMLLTPRDRKELPPFDAKLMDELMRRCFSQRRKQMHKQLPDNPPWKNVAASIGAAETARPEELGLSQWVNLTNAYDTNPLAAIAQKDDEIFDVVDEQDHILKQATRKEVHAENLIHRAVHIIVFNKNRDCLIQKRSVRKDRHPGVWDSSAAGHVDAGEDYDTAAQRELQEELGIEDARLIRIGTLPPTAQTGWEHIAVYLAGYTGKIHFPAAEIEAVLPLAPELIDHWIERRPEDFAHSFIACWQLACRYFSEA</sequence>
<dbReference type="InterPro" id="IPR029063">
    <property type="entry name" value="SAM-dependent_MTases_sf"/>
</dbReference>
<name>A0A1C7PEV3_9BACT</name>
<dbReference type="EC" id="2.1.1.182" evidence="8"/>
<dbReference type="InterPro" id="IPR023165">
    <property type="entry name" value="rRNA_Ade_diMease-like_C"/>
</dbReference>
<dbReference type="Gene3D" id="3.90.79.10">
    <property type="entry name" value="Nucleoside Triphosphate Pyrophosphohydrolase"/>
    <property type="match status" value="1"/>
</dbReference>
<comment type="catalytic activity">
    <reaction evidence="8">
        <text>adenosine(1518)/adenosine(1519) in 16S rRNA + 4 S-adenosyl-L-methionine = N(6)-dimethyladenosine(1518)/N(6)-dimethyladenosine(1519) in 16S rRNA + 4 S-adenosyl-L-homocysteine + 4 H(+)</text>
        <dbReference type="Rhea" id="RHEA:19609"/>
        <dbReference type="Rhea" id="RHEA-COMP:10232"/>
        <dbReference type="Rhea" id="RHEA-COMP:10233"/>
        <dbReference type="ChEBI" id="CHEBI:15378"/>
        <dbReference type="ChEBI" id="CHEBI:57856"/>
        <dbReference type="ChEBI" id="CHEBI:59789"/>
        <dbReference type="ChEBI" id="CHEBI:74411"/>
        <dbReference type="ChEBI" id="CHEBI:74493"/>
        <dbReference type="EC" id="2.1.1.182"/>
    </reaction>
</comment>
<evidence type="ECO:0000259" key="10">
    <source>
        <dbReference type="PROSITE" id="PS51462"/>
    </source>
</evidence>
<gene>
    <name evidence="8" type="primary">rsmA</name>
    <name evidence="8" type="synonym">ksgA</name>
    <name evidence="11" type="ORF">PYTT_0065</name>
</gene>
<comment type="similarity">
    <text evidence="8">Belongs to the class I-like SAM-binding methyltransferase superfamily. rRNA adenine N(6)-methyltransferase family. RsmA subfamily.</text>
</comment>
<reference evidence="12" key="1">
    <citation type="submission" date="2016-09" db="EMBL/GenBank/DDBJ databases">
        <authorList>
            <person name="Koehorst J."/>
        </authorList>
    </citation>
    <scope>NUCLEOTIDE SEQUENCE [LARGE SCALE GENOMIC DNA]</scope>
</reference>
<organism evidence="11 12">
    <name type="scientific">Akkermansia glycaniphila</name>
    <dbReference type="NCBI Taxonomy" id="1679444"/>
    <lineage>
        <taxon>Bacteria</taxon>
        <taxon>Pseudomonadati</taxon>
        <taxon>Verrucomicrobiota</taxon>
        <taxon>Verrucomicrobiia</taxon>
        <taxon>Verrucomicrobiales</taxon>
        <taxon>Akkermansiaceae</taxon>
        <taxon>Akkermansia</taxon>
    </lineage>
</organism>
<dbReference type="GO" id="GO:0003723">
    <property type="term" value="F:RNA binding"/>
    <property type="evidence" value="ECO:0007669"/>
    <property type="project" value="UniProtKB-UniRule"/>
</dbReference>
<dbReference type="InterPro" id="IPR020084">
    <property type="entry name" value="NUDIX_hydrolase_CS"/>
</dbReference>
<accession>A0A1C7PEV3</accession>
<feature type="binding site" evidence="8 9">
    <location>
        <position position="24"/>
    </location>
    <ligand>
        <name>S-adenosyl-L-methionine</name>
        <dbReference type="ChEBI" id="CHEBI:59789"/>
    </ligand>
</feature>
<evidence type="ECO:0000256" key="5">
    <source>
        <dbReference type="ARBA" id="ARBA00022691"/>
    </source>
</evidence>
<evidence type="ECO:0000256" key="8">
    <source>
        <dbReference type="HAMAP-Rule" id="MF_00607"/>
    </source>
</evidence>
<dbReference type="InterPro" id="IPR015797">
    <property type="entry name" value="NUDIX_hydrolase-like_dom_sf"/>
</dbReference>
<dbReference type="InterPro" id="IPR020598">
    <property type="entry name" value="rRNA_Ade_methylase_Trfase_N"/>
</dbReference>
<keyword evidence="7 8" id="KW-0694">RNA-binding</keyword>
<dbReference type="SUPFAM" id="SSF55811">
    <property type="entry name" value="Nudix"/>
    <property type="match status" value="1"/>
</dbReference>
<dbReference type="PANTHER" id="PTHR11727">
    <property type="entry name" value="DIMETHYLADENOSINE TRANSFERASE"/>
    <property type="match status" value="1"/>
</dbReference>
<keyword evidence="1 8" id="KW-0963">Cytoplasm</keyword>
<feature type="domain" description="Nudix hydrolase" evidence="10">
    <location>
        <begin position="308"/>
        <end position="448"/>
    </location>
</feature>
<dbReference type="InterPro" id="IPR001737">
    <property type="entry name" value="KsgA/Erm"/>
</dbReference>
<dbReference type="PROSITE" id="PS51689">
    <property type="entry name" value="SAM_RNA_A_N6_MT"/>
    <property type="match status" value="1"/>
</dbReference>
<dbReference type="PROSITE" id="PS01131">
    <property type="entry name" value="RRNA_A_DIMETH"/>
    <property type="match status" value="1"/>
</dbReference>
<dbReference type="EMBL" id="LT629973">
    <property type="protein sequence ID" value="SEH69920.1"/>
    <property type="molecule type" value="Genomic_DNA"/>
</dbReference>
<dbReference type="PANTHER" id="PTHR11727:SF7">
    <property type="entry name" value="DIMETHYLADENOSINE TRANSFERASE-RELATED"/>
    <property type="match status" value="1"/>
</dbReference>
<dbReference type="RefSeq" id="WP_067772806.1">
    <property type="nucleotide sequence ID" value="NZ_LIGX01000002.1"/>
</dbReference>
<keyword evidence="3 8" id="KW-0489">Methyltransferase</keyword>
<protein>
    <recommendedName>
        <fullName evidence="8">Ribosomal RNA small subunit methyltransferase A</fullName>
        <ecNumber evidence="8">2.1.1.182</ecNumber>
    </recommendedName>
    <alternativeName>
        <fullName evidence="8">16S rRNA (adenine(1518)-N(6)/adenine(1519)-N(6))-dimethyltransferase</fullName>
    </alternativeName>
    <alternativeName>
        <fullName evidence="8">16S rRNA dimethyladenosine transferase</fullName>
    </alternativeName>
    <alternativeName>
        <fullName evidence="8">16S rRNA dimethylase</fullName>
    </alternativeName>
    <alternativeName>
        <fullName evidence="8">S-adenosylmethionine-6-N', N'-adenosyl(rRNA) dimethyltransferase</fullName>
    </alternativeName>
</protein>
<evidence type="ECO:0000313" key="11">
    <source>
        <dbReference type="EMBL" id="SEH69920.1"/>
    </source>
</evidence>
<evidence type="ECO:0000256" key="7">
    <source>
        <dbReference type="ARBA" id="ARBA00022884"/>
    </source>
</evidence>
<keyword evidence="12" id="KW-1185">Reference proteome</keyword>
<dbReference type="InterPro" id="IPR000086">
    <property type="entry name" value="NUDIX_hydrolase_dom"/>
</dbReference>
<keyword evidence="4 8" id="KW-0808">Transferase</keyword>
<feature type="binding site" evidence="8 9">
    <location>
        <position position="72"/>
    </location>
    <ligand>
        <name>S-adenosyl-L-methionine</name>
        <dbReference type="ChEBI" id="CHEBI:59789"/>
    </ligand>
</feature>
<evidence type="ECO:0000313" key="12">
    <source>
        <dbReference type="Proteomes" id="UP000176204"/>
    </source>
</evidence>
<dbReference type="NCBIfam" id="TIGR00755">
    <property type="entry name" value="ksgA"/>
    <property type="match status" value="1"/>
</dbReference>
<dbReference type="SMART" id="SM00650">
    <property type="entry name" value="rADc"/>
    <property type="match status" value="1"/>
</dbReference>
<dbReference type="OrthoDB" id="9804563at2"/>
<evidence type="ECO:0000256" key="2">
    <source>
        <dbReference type="ARBA" id="ARBA00022552"/>
    </source>
</evidence>
<dbReference type="PROSITE" id="PS00893">
    <property type="entry name" value="NUDIX_BOX"/>
    <property type="match status" value="1"/>
</dbReference>
<dbReference type="AlphaFoldDB" id="A0A1C7PEV3"/>
<dbReference type="GO" id="GO:0052908">
    <property type="term" value="F:16S rRNA (adenine(1518)-N(6)/adenine(1519)-N(6))-dimethyltransferase activity"/>
    <property type="evidence" value="ECO:0007669"/>
    <property type="project" value="UniProtKB-EC"/>
</dbReference>
<evidence type="ECO:0000256" key="9">
    <source>
        <dbReference type="PROSITE-ProRule" id="PRU01026"/>
    </source>
</evidence>
<dbReference type="PATRIC" id="fig|1679444.3.peg.226"/>
<comment type="subcellular location">
    <subcellularLocation>
        <location evidence="8">Cytoplasm</location>
    </subcellularLocation>
</comment>
<dbReference type="InterPro" id="IPR020596">
    <property type="entry name" value="rRNA_Ade_Mease_Trfase_CS"/>
</dbReference>
<dbReference type="GO" id="GO:0016787">
    <property type="term" value="F:hydrolase activity"/>
    <property type="evidence" value="ECO:0007669"/>
    <property type="project" value="UniProtKB-KW"/>
</dbReference>
<dbReference type="KEGG" id="agl:PYTT_0065"/>
<evidence type="ECO:0000256" key="1">
    <source>
        <dbReference type="ARBA" id="ARBA00022490"/>
    </source>
</evidence>
<proteinExistence type="inferred from homology"/>
<dbReference type="Proteomes" id="UP000176204">
    <property type="component" value="Chromosome I"/>
</dbReference>
<dbReference type="STRING" id="1679444.PYTT_0065"/>
<dbReference type="SUPFAM" id="SSF53335">
    <property type="entry name" value="S-adenosyl-L-methionine-dependent methyltransferases"/>
    <property type="match status" value="1"/>
</dbReference>
<feature type="binding site" evidence="8 9">
    <location>
        <position position="97"/>
    </location>
    <ligand>
        <name>S-adenosyl-L-methionine</name>
        <dbReference type="ChEBI" id="CHEBI:59789"/>
    </ligand>
</feature>
<keyword evidence="6" id="KW-0378">Hydrolase</keyword>
<keyword evidence="5 8" id="KW-0949">S-adenosyl-L-methionine</keyword>
<dbReference type="InterPro" id="IPR011530">
    <property type="entry name" value="rRNA_adenine_dimethylase"/>
</dbReference>
<dbReference type="CDD" id="cd04692">
    <property type="entry name" value="NUDIX_Hydrolase"/>
    <property type="match status" value="1"/>
</dbReference>
<dbReference type="Pfam" id="PF00398">
    <property type="entry name" value="RrnaAD"/>
    <property type="match status" value="1"/>
</dbReference>
<dbReference type="Gene3D" id="1.10.8.100">
    <property type="entry name" value="Ribosomal RNA adenine dimethylase-like, domain 2"/>
    <property type="match status" value="1"/>
</dbReference>
<dbReference type="GO" id="GO:0005737">
    <property type="term" value="C:cytoplasm"/>
    <property type="evidence" value="ECO:0007669"/>
    <property type="project" value="UniProtKB-SubCell"/>
</dbReference>
<feature type="binding site" evidence="8 9">
    <location>
        <position position="51"/>
    </location>
    <ligand>
        <name>S-adenosyl-L-methionine</name>
        <dbReference type="ChEBI" id="CHEBI:59789"/>
    </ligand>
</feature>
<dbReference type="CDD" id="cd02440">
    <property type="entry name" value="AdoMet_MTases"/>
    <property type="match status" value="1"/>
</dbReference>